<reference evidence="1 2" key="1">
    <citation type="submission" date="2024-01" db="EMBL/GenBank/DDBJ databases">
        <title>The genomes of 5 underutilized Papilionoideae crops provide insights into root nodulation and disease resistanc.</title>
        <authorList>
            <person name="Jiang F."/>
        </authorList>
    </citation>
    <scope>NUCLEOTIDE SEQUENCE [LARGE SCALE GENOMIC DNA]</scope>
    <source>
        <strain evidence="1">LVBAO_FW01</strain>
        <tissue evidence="1">Leaves</tissue>
    </source>
</reference>
<gene>
    <name evidence="1" type="ORF">VNO77_32141</name>
</gene>
<comment type="caution">
    <text evidence="1">The sequence shown here is derived from an EMBL/GenBank/DDBJ whole genome shotgun (WGS) entry which is preliminary data.</text>
</comment>
<proteinExistence type="predicted"/>
<dbReference type="AlphaFoldDB" id="A0AAN9Q834"/>
<accession>A0AAN9Q834</accession>
<protein>
    <submittedName>
        <fullName evidence="1">Uncharacterized protein</fullName>
    </submittedName>
</protein>
<keyword evidence="2" id="KW-1185">Reference proteome</keyword>
<evidence type="ECO:0000313" key="1">
    <source>
        <dbReference type="EMBL" id="KAK7321468.1"/>
    </source>
</evidence>
<organism evidence="1 2">
    <name type="scientific">Canavalia gladiata</name>
    <name type="common">Sword bean</name>
    <name type="synonym">Dolichos gladiatus</name>
    <dbReference type="NCBI Taxonomy" id="3824"/>
    <lineage>
        <taxon>Eukaryota</taxon>
        <taxon>Viridiplantae</taxon>
        <taxon>Streptophyta</taxon>
        <taxon>Embryophyta</taxon>
        <taxon>Tracheophyta</taxon>
        <taxon>Spermatophyta</taxon>
        <taxon>Magnoliopsida</taxon>
        <taxon>eudicotyledons</taxon>
        <taxon>Gunneridae</taxon>
        <taxon>Pentapetalae</taxon>
        <taxon>rosids</taxon>
        <taxon>fabids</taxon>
        <taxon>Fabales</taxon>
        <taxon>Fabaceae</taxon>
        <taxon>Papilionoideae</taxon>
        <taxon>50 kb inversion clade</taxon>
        <taxon>NPAAA clade</taxon>
        <taxon>indigoferoid/millettioid clade</taxon>
        <taxon>Phaseoleae</taxon>
        <taxon>Canavalia</taxon>
    </lineage>
</organism>
<dbReference type="Proteomes" id="UP001367508">
    <property type="component" value="Unassembled WGS sequence"/>
</dbReference>
<name>A0AAN9Q834_CANGL</name>
<dbReference type="EMBL" id="JAYMYQ010000007">
    <property type="protein sequence ID" value="KAK7321468.1"/>
    <property type="molecule type" value="Genomic_DNA"/>
</dbReference>
<evidence type="ECO:0000313" key="2">
    <source>
        <dbReference type="Proteomes" id="UP001367508"/>
    </source>
</evidence>
<sequence>MIILRLWTGPVRPLRSKFAKRIEPQKLGFFSALQPSPFSILPSSQLLPLPIRTNFPTPFFLCFSLCITAFLSLIPNLNFDFFYFPLHAPLHLLLSSVRLSFEWDCDLVPLLGVDIF</sequence>